<sequence>MGRQLILSGADFSAGGLSLNWRPSMLGANLAAWLKADAGVTSSAGAVSQLLGQSTNAYALVQTTSAEQPALTANEQNNLPGIASSSATAQVLATATAPAAVQFEYNKPFSLLLAFKRVGASPYNGNNSWEAIMSCMDPAAAFRGWFVGGSKPSGGTFTFALSYNGAQAYAINVHGATVLAAGHPYIATVTYDGSGHAAGVSITLNGAAETMTTVNDTLGTNTAVSSGQRLAILGGSNAIAGFQSIDSFLEGVVVNRVLSAQEIAYAQEYLKGRWAAY</sequence>
<dbReference type="Gene3D" id="2.60.120.200">
    <property type="match status" value="1"/>
</dbReference>
<evidence type="ECO:0000313" key="1">
    <source>
        <dbReference type="EMBL" id="ACO33574.1"/>
    </source>
</evidence>
<dbReference type="Proteomes" id="UP000002207">
    <property type="component" value="Chromosome"/>
</dbReference>
<dbReference type="SUPFAM" id="SSF49899">
    <property type="entry name" value="Concanavalin A-like lectins/glucanases"/>
    <property type="match status" value="1"/>
</dbReference>
<dbReference type="KEGG" id="aca:ACP_0366"/>
<dbReference type="InParanoid" id="C1F9Z0"/>
<organism evidence="1 2">
    <name type="scientific">Acidobacterium capsulatum (strain ATCC 51196 / DSM 11244 / BCRC 80197 / JCM 7670 / NBRC 15755 / NCIMB 13165 / 161)</name>
    <dbReference type="NCBI Taxonomy" id="240015"/>
    <lineage>
        <taxon>Bacteria</taxon>
        <taxon>Pseudomonadati</taxon>
        <taxon>Acidobacteriota</taxon>
        <taxon>Terriglobia</taxon>
        <taxon>Terriglobales</taxon>
        <taxon>Acidobacteriaceae</taxon>
        <taxon>Acidobacterium</taxon>
    </lineage>
</organism>
<evidence type="ECO:0008006" key="3">
    <source>
        <dbReference type="Google" id="ProtNLM"/>
    </source>
</evidence>
<dbReference type="EMBL" id="CP001472">
    <property type="protein sequence ID" value="ACO33574.1"/>
    <property type="molecule type" value="Genomic_DNA"/>
</dbReference>
<accession>C1F9Z0</accession>
<dbReference type="AlphaFoldDB" id="C1F9Z0"/>
<name>C1F9Z0_ACIC5</name>
<dbReference type="HOGENOM" id="CLU_1003350_0_0_0"/>
<proteinExistence type="predicted"/>
<dbReference type="OrthoDB" id="174031at2"/>
<dbReference type="STRING" id="240015.ACP_0366"/>
<dbReference type="RefSeq" id="WP_012680766.1">
    <property type="nucleotide sequence ID" value="NC_012483.1"/>
</dbReference>
<keyword evidence="2" id="KW-1185">Reference proteome</keyword>
<dbReference type="InterPro" id="IPR013320">
    <property type="entry name" value="ConA-like_dom_sf"/>
</dbReference>
<evidence type="ECO:0000313" key="2">
    <source>
        <dbReference type="Proteomes" id="UP000002207"/>
    </source>
</evidence>
<reference evidence="1 2" key="1">
    <citation type="journal article" date="2009" name="Appl. Environ. Microbiol.">
        <title>Three genomes from the phylum Acidobacteria provide insight into the lifestyles of these microorganisms in soils.</title>
        <authorList>
            <person name="Ward N.L."/>
            <person name="Challacombe J.F."/>
            <person name="Janssen P.H."/>
            <person name="Henrissat B."/>
            <person name="Coutinho P.M."/>
            <person name="Wu M."/>
            <person name="Xie G."/>
            <person name="Haft D.H."/>
            <person name="Sait M."/>
            <person name="Badger J."/>
            <person name="Barabote R.D."/>
            <person name="Bradley B."/>
            <person name="Brettin T.S."/>
            <person name="Brinkac L.M."/>
            <person name="Bruce D."/>
            <person name="Creasy T."/>
            <person name="Daugherty S.C."/>
            <person name="Davidsen T.M."/>
            <person name="DeBoy R.T."/>
            <person name="Detter J.C."/>
            <person name="Dodson R.J."/>
            <person name="Durkin A.S."/>
            <person name="Ganapathy A."/>
            <person name="Gwinn-Giglio M."/>
            <person name="Han C.S."/>
            <person name="Khouri H."/>
            <person name="Kiss H."/>
            <person name="Kothari S.P."/>
            <person name="Madupu R."/>
            <person name="Nelson K.E."/>
            <person name="Nelson W.C."/>
            <person name="Paulsen I."/>
            <person name="Penn K."/>
            <person name="Ren Q."/>
            <person name="Rosovitz M.J."/>
            <person name="Selengut J.D."/>
            <person name="Shrivastava S."/>
            <person name="Sullivan S.A."/>
            <person name="Tapia R."/>
            <person name="Thompson L.S."/>
            <person name="Watkins K.L."/>
            <person name="Yang Q."/>
            <person name="Yu C."/>
            <person name="Zafar N."/>
            <person name="Zhou L."/>
            <person name="Kuske C.R."/>
        </authorList>
    </citation>
    <scope>NUCLEOTIDE SEQUENCE [LARGE SCALE GENOMIC DNA]</scope>
    <source>
        <strain evidence="2">ATCC 51196 / DSM 11244 / BCRC 80197 / JCM 7670 / NBRC 15755 / NCIMB 13165 / 161</strain>
    </source>
</reference>
<gene>
    <name evidence="1" type="ordered locus">ACP_0366</name>
</gene>
<protein>
    <recommendedName>
        <fullName evidence="3">LamG-like jellyroll fold domain-containing protein</fullName>
    </recommendedName>
</protein>